<accession>A0A171DFC3</accession>
<evidence type="ECO:0000313" key="3">
    <source>
        <dbReference type="Proteomes" id="UP000182631"/>
    </source>
</evidence>
<evidence type="ECO:0000259" key="1">
    <source>
        <dbReference type="Pfam" id="PF13784"/>
    </source>
</evidence>
<gene>
    <name evidence="2" type="ORF">FLM9_364</name>
</gene>
<organism evidence="2 3">
    <name type="scientific">Candidatus Synechococcus spongiarum</name>
    <dbReference type="NCBI Taxonomy" id="431041"/>
    <lineage>
        <taxon>Bacteria</taxon>
        <taxon>Bacillati</taxon>
        <taxon>Cyanobacteriota</taxon>
        <taxon>Cyanophyceae</taxon>
        <taxon>Synechococcales</taxon>
        <taxon>Synechococcaceae</taxon>
        <taxon>Synechococcus</taxon>
    </lineage>
</organism>
<dbReference type="AlphaFoldDB" id="A0A171DFC3"/>
<sequence length="98" mass="10318">MGRGATGHAVTTTTAGEVVQAFVPDPLPPVPPLTWSPSLGALHDAALLACGRLDGVSVLVPELSLFLYAYLRREALLSSQIEGTQSSLSDLLVFELDE</sequence>
<dbReference type="InterPro" id="IPR025758">
    <property type="entry name" value="Fic/DOC_N"/>
</dbReference>
<feature type="domain" description="Fic/DOC N-terminal" evidence="1">
    <location>
        <begin position="45"/>
        <end position="98"/>
    </location>
</feature>
<reference evidence="3" key="1">
    <citation type="submission" date="2016-02" db="EMBL/GenBank/DDBJ databases">
        <authorList>
            <person name="liu f."/>
        </authorList>
    </citation>
    <scope>NUCLEOTIDE SEQUENCE [LARGE SCALE GENOMIC DNA]</scope>
</reference>
<evidence type="ECO:0000313" key="2">
    <source>
        <dbReference type="EMBL" id="SAY38479.1"/>
    </source>
</evidence>
<protein>
    <submittedName>
        <fullName evidence="2">Fic domain protein, Pden_3305 type</fullName>
    </submittedName>
</protein>
<dbReference type="Pfam" id="PF13784">
    <property type="entry name" value="Fic_N"/>
    <property type="match status" value="1"/>
</dbReference>
<proteinExistence type="predicted"/>
<dbReference type="Proteomes" id="UP000182631">
    <property type="component" value="Unassembled WGS sequence"/>
</dbReference>
<keyword evidence="3" id="KW-1185">Reference proteome</keyword>
<dbReference type="RefSeq" id="WP_306806772.1">
    <property type="nucleotide sequence ID" value="NZ_FITM01000041.1"/>
</dbReference>
<dbReference type="EMBL" id="FITM01000041">
    <property type="protein sequence ID" value="SAY38479.1"/>
    <property type="molecule type" value="Genomic_DNA"/>
</dbReference>
<name>A0A171DFC3_9SYNE</name>
<feature type="non-terminal residue" evidence="2">
    <location>
        <position position="98"/>
    </location>
</feature>